<reference evidence="1 2" key="1">
    <citation type="submission" date="2014-08" db="EMBL/GenBank/DDBJ databases">
        <title>Complete genome sequence of Corynebacterium phocae M408/89/1(T)(=DSM 44612(T)), isolated from the common seal (Phoca vitulina).</title>
        <authorList>
            <person name="Ruckert C."/>
            <person name="Albersmeier A."/>
            <person name="Winkler A."/>
            <person name="Kalinowski J."/>
        </authorList>
    </citation>
    <scope>NUCLEOTIDE SEQUENCE [LARGE SCALE GENOMIC DNA]</scope>
    <source>
        <strain evidence="1 2">M408/89/1</strain>
    </source>
</reference>
<protein>
    <submittedName>
        <fullName evidence="1">Uncharacterized protein</fullName>
    </submittedName>
</protein>
<proteinExistence type="predicted"/>
<dbReference type="AlphaFoldDB" id="A0A1L7D3K9"/>
<dbReference type="EMBL" id="CP009249">
    <property type="protein sequence ID" value="APT92512.1"/>
    <property type="molecule type" value="Genomic_DNA"/>
</dbReference>
<evidence type="ECO:0000313" key="2">
    <source>
        <dbReference type="Proteomes" id="UP000185491"/>
    </source>
</evidence>
<sequence>MDMRAEVWSPLQNASIWLGAWLFGLESTDELIDALTDLGGYQTLEDGRPLIDLLSSIRSEVGHLPGNSAGEPLLRLVLSGPGEPPALPASSPAFQAAAKSLAGAIIVKTAQADRHLVLVPTALSGEGGHAGTGWQLFVETGPLPAPAWLSPGDADFLLARATEESAAWIEKMDYVKKDTPSPRLQVGSLADFYENPGLPAATPVRSEKLFSRADRVAAIIETVTDRLDDHYLDPQLLRLWRHIRQARMAGVAYALTEFAR</sequence>
<dbReference type="KEGG" id="cpho:CPHO_05970"/>
<evidence type="ECO:0000313" key="1">
    <source>
        <dbReference type="EMBL" id="APT92512.1"/>
    </source>
</evidence>
<name>A0A1L7D3K9_9CORY</name>
<gene>
    <name evidence="1" type="ORF">CPHO_05970</name>
</gene>
<dbReference type="RefSeq" id="WP_075734059.1">
    <property type="nucleotide sequence ID" value="NZ_CP009249.1"/>
</dbReference>
<dbReference type="Proteomes" id="UP000185491">
    <property type="component" value="Chromosome"/>
</dbReference>
<organism evidence="1 2">
    <name type="scientific">Corynebacterium phocae</name>
    <dbReference type="NCBI Taxonomy" id="161895"/>
    <lineage>
        <taxon>Bacteria</taxon>
        <taxon>Bacillati</taxon>
        <taxon>Actinomycetota</taxon>
        <taxon>Actinomycetes</taxon>
        <taxon>Mycobacteriales</taxon>
        <taxon>Corynebacteriaceae</taxon>
        <taxon>Corynebacterium</taxon>
    </lineage>
</organism>
<dbReference type="OrthoDB" id="4420946at2"/>
<accession>A0A1L7D3K9</accession>
<keyword evidence="2" id="KW-1185">Reference proteome</keyword>